<dbReference type="NCBIfam" id="NF033547">
    <property type="entry name" value="transpos_IS1595"/>
    <property type="match status" value="1"/>
</dbReference>
<name>A0A2H0VFT8_9BACT</name>
<gene>
    <name evidence="2" type="ORF">COT89_01890</name>
</gene>
<dbReference type="SMART" id="SM01126">
    <property type="entry name" value="DDE_Tnp_IS1595"/>
    <property type="match status" value="1"/>
</dbReference>
<dbReference type="PANTHER" id="PTHR47163:SF2">
    <property type="entry name" value="SI:DKEY-17M8.2"/>
    <property type="match status" value="1"/>
</dbReference>
<dbReference type="EMBL" id="PFAH01000007">
    <property type="protein sequence ID" value="PIR97982.1"/>
    <property type="molecule type" value="Genomic_DNA"/>
</dbReference>
<proteinExistence type="predicted"/>
<feature type="domain" description="ISXO2-like transposase" evidence="1">
    <location>
        <begin position="124"/>
        <end position="270"/>
    </location>
</feature>
<evidence type="ECO:0000259" key="1">
    <source>
        <dbReference type="SMART" id="SM01126"/>
    </source>
</evidence>
<dbReference type="PANTHER" id="PTHR47163">
    <property type="entry name" value="DDE_TNP_IS1595 DOMAIN-CONTAINING PROTEIN"/>
    <property type="match status" value="1"/>
</dbReference>
<dbReference type="Proteomes" id="UP000231466">
    <property type="component" value="Unassembled WGS sequence"/>
</dbReference>
<reference evidence="3" key="1">
    <citation type="submission" date="2017-09" db="EMBL/GenBank/DDBJ databases">
        <title>Depth-based differentiation of microbial function through sediment-hosted aquifers and enrichment of novel symbionts in the deep terrestrial subsurface.</title>
        <authorList>
            <person name="Probst A.J."/>
            <person name="Ladd B."/>
            <person name="Jarett J.K."/>
            <person name="Geller-Mcgrath D.E."/>
            <person name="Sieber C.M.K."/>
            <person name="Emerson J.B."/>
            <person name="Anantharaman K."/>
            <person name="Thomas B.C."/>
            <person name="Malmstrom R."/>
            <person name="Stieglmeier M."/>
            <person name="Klingl A."/>
            <person name="Woyke T."/>
            <person name="Ryan C.M."/>
            <person name="Banfield J.F."/>
        </authorList>
    </citation>
    <scope>NUCLEOTIDE SEQUENCE [LARGE SCALE GENOMIC DNA]</scope>
</reference>
<dbReference type="InterPro" id="IPR024445">
    <property type="entry name" value="Tnp_ISXO2-like"/>
</dbReference>
<sequence>MAQIDKYGIRDLKKDFGTEKNCLDFIFDTLHSRKCSCGGDYSLLKDRRQFQCSKCRFQIAPTAGTIFHKSATPLNLWFYTILLFSNAKSGISAKEVERQLGVTYKTAWRMLHFIRKSLVQDKRFLEGDVEMDETWYGGRKRGGVQNLNRSQAMQNKSVIIGAVERGGEMRAEVSPNDRAKTIGSFLDRNVNPVLNKRLLTDESNRYDKVAIGYHRHTVQHNLKEFVKGDIHTNTLESFWSHVKRSTKGTHKVISKKYLQTYLDGFVFHYNNRHNDRERFLRLVDVLLPSSKVQQSLFSSSLF</sequence>
<protein>
    <submittedName>
        <fullName evidence="2">IS1595 family transposase</fullName>
    </submittedName>
</protein>
<evidence type="ECO:0000313" key="3">
    <source>
        <dbReference type="Proteomes" id="UP000231466"/>
    </source>
</evidence>
<evidence type="ECO:0000313" key="2">
    <source>
        <dbReference type="EMBL" id="PIR97982.1"/>
    </source>
</evidence>
<organism evidence="2 3">
    <name type="scientific">Candidatus Colwellbacteria bacterium CG10_big_fil_rev_8_21_14_0_10_42_22</name>
    <dbReference type="NCBI Taxonomy" id="1974540"/>
    <lineage>
        <taxon>Bacteria</taxon>
        <taxon>Candidatus Colwelliibacteriota</taxon>
    </lineage>
</organism>
<dbReference type="InterPro" id="IPR053164">
    <property type="entry name" value="IS1016-like_transposase"/>
</dbReference>
<accession>A0A2H0VFT8</accession>
<dbReference type="Pfam" id="PF12762">
    <property type="entry name" value="DDE_Tnp_IS1595"/>
    <property type="match status" value="1"/>
</dbReference>
<comment type="caution">
    <text evidence="2">The sequence shown here is derived from an EMBL/GenBank/DDBJ whole genome shotgun (WGS) entry which is preliminary data.</text>
</comment>
<dbReference type="AlphaFoldDB" id="A0A2H0VFT8"/>